<organism evidence="1 2">
    <name type="scientific">Sulfitobacter delicatus</name>
    <dbReference type="NCBI Taxonomy" id="218672"/>
    <lineage>
        <taxon>Bacteria</taxon>
        <taxon>Pseudomonadati</taxon>
        <taxon>Pseudomonadota</taxon>
        <taxon>Alphaproteobacteria</taxon>
        <taxon>Rhodobacterales</taxon>
        <taxon>Roseobacteraceae</taxon>
        <taxon>Sulfitobacter</taxon>
    </lineage>
</organism>
<reference evidence="2" key="1">
    <citation type="submission" date="2016-10" db="EMBL/GenBank/DDBJ databases">
        <authorList>
            <person name="Varghese N."/>
            <person name="Submissions S."/>
        </authorList>
    </citation>
    <scope>NUCLEOTIDE SEQUENCE [LARGE SCALE GENOMIC DNA]</scope>
    <source>
        <strain evidence="2">DSM 16477</strain>
    </source>
</reference>
<keyword evidence="1" id="KW-0282">Flagellum</keyword>
<evidence type="ECO:0000313" key="1">
    <source>
        <dbReference type="EMBL" id="SDF08391.1"/>
    </source>
</evidence>
<dbReference type="OrthoDB" id="7870971at2"/>
<gene>
    <name evidence="1" type="ORF">SAMN04489759_101319</name>
</gene>
<accession>A0A1G7I6P3</accession>
<proteinExistence type="predicted"/>
<dbReference type="EMBL" id="FNBP01000001">
    <property type="protein sequence ID" value="SDF08391.1"/>
    <property type="molecule type" value="Genomic_DNA"/>
</dbReference>
<sequence>MSSLSHRYHDFGTADVSDVDGIGIGVEAMQDEKLQSFEAGYQAGWEDAVKAHTTDRDRIASELAQSLQDMSFTYYEAHSKLCTSMRPLLHTVVTKILPIAAHATLADQIVDLINKMLVANAEGGIEIAVSPPQLDAIQDALNLKIKPPFSLTAEPALSPGQVYLRAETNEREINLDAVLGGMAEALDAFFLQSRQEIPRG</sequence>
<keyword evidence="1" id="KW-0966">Cell projection</keyword>
<dbReference type="AlphaFoldDB" id="A0A1G7I6P3"/>
<protein>
    <submittedName>
        <fullName evidence="1">Flagellar assembly protein FliH</fullName>
    </submittedName>
</protein>
<dbReference type="Proteomes" id="UP000199399">
    <property type="component" value="Unassembled WGS sequence"/>
</dbReference>
<keyword evidence="1" id="KW-0969">Cilium</keyword>
<evidence type="ECO:0000313" key="2">
    <source>
        <dbReference type="Proteomes" id="UP000199399"/>
    </source>
</evidence>
<dbReference type="RefSeq" id="WP_093738471.1">
    <property type="nucleotide sequence ID" value="NZ_FNBP01000001.1"/>
</dbReference>
<name>A0A1G7I6P3_9RHOB</name>
<dbReference type="STRING" id="218672.SAMN04489759_101319"/>
<keyword evidence="2" id="KW-1185">Reference proteome</keyword>